<dbReference type="PANTHER" id="PTHR40115:SF1">
    <property type="entry name" value="INNER MEMBRANE PROTEIN WITH PEPSY TM HELIX"/>
    <property type="match status" value="1"/>
</dbReference>
<dbReference type="STRING" id="317577.GCA_000419625_02843"/>
<dbReference type="PANTHER" id="PTHR40115">
    <property type="entry name" value="INNER MEMBRANE PROTEIN WITH PEPSY TM HELIX"/>
    <property type="match status" value="1"/>
</dbReference>
<reference evidence="3 4" key="1">
    <citation type="submission" date="2017-05" db="EMBL/GenBank/DDBJ databases">
        <title>The complete genome sequence of Deinococcus ficus isolated from the rhizosphere of the Ficus religiosa L. in Taiwan.</title>
        <authorList>
            <person name="Wu K.-M."/>
            <person name="Liao T.-L."/>
            <person name="Liu Y.-M."/>
            <person name="Young C.-C."/>
            <person name="Tsai S.-F."/>
        </authorList>
    </citation>
    <scope>NUCLEOTIDE SEQUENCE [LARGE SCALE GENOMIC DNA]</scope>
    <source>
        <strain evidence="3 4">CC-FR2-10</strain>
        <plasmid evidence="4">pdfi1</plasmid>
    </source>
</reference>
<evidence type="ECO:0000256" key="2">
    <source>
        <dbReference type="SAM" id="Phobius"/>
    </source>
</evidence>
<evidence type="ECO:0000313" key="3">
    <source>
        <dbReference type="EMBL" id="ASN82324.1"/>
    </source>
</evidence>
<dbReference type="EMBL" id="CP021082">
    <property type="protein sequence ID" value="ASN82324.1"/>
    <property type="molecule type" value="Genomic_DNA"/>
</dbReference>
<accession>A0A221T0B0</accession>
<evidence type="ECO:0000256" key="1">
    <source>
        <dbReference type="SAM" id="MobiDB-lite"/>
    </source>
</evidence>
<sequence>MSVLPGPEAQKGGAARATPVRRQRNARAQWNLWLRWLHTYTSMISLLVVLFFALTGITLNHPDWVFGSGETTRELSGTLRPGWIQGGDVNWLSVAEDLREQQNLHGRAGDTRMDGTEASLAFAAPGYSADVVIDAQTGRYTARVLQQDALAVLNDLHKGRDAGGSWKWLIDLSGAVLALVAVTGIGILLFLKKTRVQALSVMGVASVLVLVLAGAALR</sequence>
<evidence type="ECO:0000313" key="4">
    <source>
        <dbReference type="Proteomes" id="UP000259030"/>
    </source>
</evidence>
<keyword evidence="2" id="KW-1133">Transmembrane helix</keyword>
<organism evidence="3 4">
    <name type="scientific">Deinococcus ficus</name>
    <dbReference type="NCBI Taxonomy" id="317577"/>
    <lineage>
        <taxon>Bacteria</taxon>
        <taxon>Thermotogati</taxon>
        <taxon>Deinococcota</taxon>
        <taxon>Deinococci</taxon>
        <taxon>Deinococcales</taxon>
        <taxon>Deinococcaceae</taxon>
        <taxon>Deinococcus</taxon>
    </lineage>
</organism>
<keyword evidence="2" id="KW-0812">Transmembrane</keyword>
<protein>
    <submittedName>
        <fullName evidence="3">Peptidase</fullName>
    </submittedName>
</protein>
<dbReference type="Proteomes" id="UP000259030">
    <property type="component" value="Plasmid pDFI1"/>
</dbReference>
<feature type="transmembrane region" description="Helical" evidence="2">
    <location>
        <begin position="198"/>
        <end position="217"/>
    </location>
</feature>
<dbReference type="Pfam" id="PF16357">
    <property type="entry name" value="PepSY_TM_like_2"/>
    <property type="match status" value="1"/>
</dbReference>
<proteinExistence type="predicted"/>
<feature type="region of interest" description="Disordered" evidence="1">
    <location>
        <begin position="1"/>
        <end position="20"/>
    </location>
</feature>
<dbReference type="InterPro" id="IPR032307">
    <property type="entry name" value="PepSY_TM-like_2"/>
</dbReference>
<name>A0A221T0B0_9DEIO</name>
<keyword evidence="4" id="KW-1185">Reference proteome</keyword>
<keyword evidence="3" id="KW-0614">Plasmid</keyword>
<gene>
    <name evidence="3" type="ORF">DFI_14125</name>
</gene>
<dbReference type="AlphaFoldDB" id="A0A221T0B0"/>
<dbReference type="KEGG" id="dfc:DFI_14125"/>
<feature type="transmembrane region" description="Helical" evidence="2">
    <location>
        <begin position="168"/>
        <end position="191"/>
    </location>
</feature>
<geneLocation type="plasmid" evidence="4">
    <name>pdfi1</name>
</geneLocation>
<feature type="transmembrane region" description="Helical" evidence="2">
    <location>
        <begin position="32"/>
        <end position="54"/>
    </location>
</feature>
<keyword evidence="2" id="KW-0472">Membrane</keyword>